<dbReference type="PROSITE" id="PS00028">
    <property type="entry name" value="ZINC_FINGER_C2H2_1"/>
    <property type="match status" value="2"/>
</dbReference>
<keyword evidence="3" id="KW-0479">Metal-binding</keyword>
<gene>
    <name evidence="12" type="ORF">NKR23_g2353</name>
</gene>
<proteinExistence type="inferred from homology"/>
<comment type="caution">
    <text evidence="12">The sequence shown here is derived from an EMBL/GenBank/DDBJ whole genome shotgun (WGS) entry which is preliminary data.</text>
</comment>
<dbReference type="Gene3D" id="3.30.160.60">
    <property type="entry name" value="Classic Zinc Finger"/>
    <property type="match status" value="2"/>
</dbReference>
<protein>
    <submittedName>
        <fullName evidence="12">PH-response transcription factor pacC</fullName>
    </submittedName>
</protein>
<evidence type="ECO:0000256" key="4">
    <source>
        <dbReference type="ARBA" id="ARBA00022737"/>
    </source>
</evidence>
<dbReference type="AlphaFoldDB" id="A0AA38S8E5"/>
<evidence type="ECO:0000256" key="5">
    <source>
        <dbReference type="ARBA" id="ARBA00022771"/>
    </source>
</evidence>
<keyword evidence="6" id="KW-0862">Zinc</keyword>
<feature type="region of interest" description="Disordered" evidence="10">
    <location>
        <begin position="380"/>
        <end position="472"/>
    </location>
</feature>
<evidence type="ECO:0000256" key="10">
    <source>
        <dbReference type="SAM" id="MobiDB-lite"/>
    </source>
</evidence>
<dbReference type="PANTHER" id="PTHR47257:SF1">
    <property type="entry name" value="PH-RESPONSE TRANSCRIPTION FACTOR PACC_RIM101"/>
    <property type="match status" value="1"/>
</dbReference>
<feature type="compositionally biased region" description="Low complexity" evidence="10">
    <location>
        <begin position="395"/>
        <end position="422"/>
    </location>
</feature>
<evidence type="ECO:0000259" key="11">
    <source>
        <dbReference type="PROSITE" id="PS50157"/>
    </source>
</evidence>
<keyword evidence="13" id="KW-1185">Reference proteome</keyword>
<dbReference type="Pfam" id="PF00096">
    <property type="entry name" value="zf-C2H2"/>
    <property type="match status" value="1"/>
</dbReference>
<feature type="region of interest" description="Disordered" evidence="10">
    <location>
        <begin position="527"/>
        <end position="550"/>
    </location>
</feature>
<sequence length="561" mass="60425">MSSTNPNPNPASNPQDSSAQSSAASNSSGNTPTSTTNTSNSSASAGAAQDESLVCRWNQCNERFNTAEILYDHICERHVGRKSTNNLNLTCQWNQCRTTTVKRDHITSHIRVHVPLKPHKCDFCGKSFKRPQDLKKHVKTHADDSVLVRSPPDPNPGMSSAYRGKAPSSFYDHNGHIRTNPAAFGQPPPTHGHSSYYSHQPAPPAYGPIGYYGSSLGHRNDFLNHQAGYDTRKRGFDELNDFFGSAKRRQVDPTSYSQVGRSLMPLHGALSIHTGGITADYMAAPQSVVPVGGGGGVSHGPLAQHYYLPPVPSLRTKGDLEQMDQLLEQMQSTVYENSGSSPGSQYAPAFDLRHQSPVTRPNLPNDHYAVSAAQMPSPLTAVSSTHSTGTPAHTPPSSSLSYTSGHSPSSSSGLSPGGRHSSATGVSYPTLPAVTYPGSTTSTTLGPSFNPAERRLSGGMLQSASGGRQVSDDTEMAVTPKAVEPVAAVSSPSEESEGSEPEPYEAWLDNVRVIEFLRKYVQDRLHRRDYDESLDSEQAIDPSLSSSSEKPLYPVLRMEID</sequence>
<dbReference type="FunFam" id="3.30.160.60:FF:001875">
    <property type="entry name" value="pH-response transcription factor pacC/RIM101"/>
    <property type="match status" value="1"/>
</dbReference>
<dbReference type="FunFam" id="3.30.160.60:FF:000458">
    <property type="entry name" value="pH-response transcription factor pacC/RIM101"/>
    <property type="match status" value="1"/>
</dbReference>
<dbReference type="GO" id="GO:0005634">
    <property type="term" value="C:nucleus"/>
    <property type="evidence" value="ECO:0007669"/>
    <property type="project" value="UniProtKB-SubCell"/>
</dbReference>
<accession>A0AA38S8E5</accession>
<keyword evidence="5 9" id="KW-0863">Zinc-finger</keyword>
<feature type="domain" description="C2H2-type" evidence="11">
    <location>
        <begin position="53"/>
        <end position="83"/>
    </location>
</feature>
<evidence type="ECO:0000256" key="2">
    <source>
        <dbReference type="ARBA" id="ARBA00022491"/>
    </source>
</evidence>
<evidence type="ECO:0000256" key="6">
    <source>
        <dbReference type="ARBA" id="ARBA00022833"/>
    </source>
</evidence>
<feature type="region of interest" description="Disordered" evidence="10">
    <location>
        <begin position="145"/>
        <end position="200"/>
    </location>
</feature>
<evidence type="ECO:0000256" key="1">
    <source>
        <dbReference type="ARBA" id="ARBA00004123"/>
    </source>
</evidence>
<evidence type="ECO:0000256" key="3">
    <source>
        <dbReference type="ARBA" id="ARBA00022723"/>
    </source>
</evidence>
<evidence type="ECO:0000256" key="9">
    <source>
        <dbReference type="PROSITE-ProRule" id="PRU00042"/>
    </source>
</evidence>
<evidence type="ECO:0000256" key="7">
    <source>
        <dbReference type="ARBA" id="ARBA00023242"/>
    </source>
</evidence>
<feature type="domain" description="C2H2-type" evidence="11">
    <location>
        <begin position="89"/>
        <end position="118"/>
    </location>
</feature>
<feature type="domain" description="C2H2-type" evidence="11">
    <location>
        <begin position="119"/>
        <end position="146"/>
    </location>
</feature>
<dbReference type="SMART" id="SM00355">
    <property type="entry name" value="ZnF_C2H2"/>
    <property type="match status" value="3"/>
</dbReference>
<keyword evidence="4" id="KW-0677">Repeat</keyword>
<dbReference type="InterPro" id="IPR036236">
    <property type="entry name" value="Znf_C2H2_sf"/>
</dbReference>
<dbReference type="PROSITE" id="PS50157">
    <property type="entry name" value="ZINC_FINGER_C2H2_2"/>
    <property type="match status" value="3"/>
</dbReference>
<keyword evidence="7" id="KW-0539">Nucleus</keyword>
<name>A0AA38S8E5_9PEZI</name>
<comment type="subcellular location">
    <subcellularLocation>
        <location evidence="1">Nucleus</location>
    </subcellularLocation>
</comment>
<dbReference type="InterPro" id="IPR050806">
    <property type="entry name" value="pacC/RIM101"/>
</dbReference>
<dbReference type="GO" id="GO:0045944">
    <property type="term" value="P:positive regulation of transcription by RNA polymerase II"/>
    <property type="evidence" value="ECO:0007669"/>
    <property type="project" value="TreeGrafter"/>
</dbReference>
<comment type="similarity">
    <text evidence="8">Belongs to the pacC/RIM101 family.</text>
</comment>
<dbReference type="InterPro" id="IPR013087">
    <property type="entry name" value="Znf_C2H2_type"/>
</dbReference>
<dbReference type="SUPFAM" id="SSF57667">
    <property type="entry name" value="beta-beta-alpha zinc fingers"/>
    <property type="match status" value="2"/>
</dbReference>
<evidence type="ECO:0000256" key="8">
    <source>
        <dbReference type="ARBA" id="ARBA00038089"/>
    </source>
</evidence>
<feature type="compositionally biased region" description="Polar residues" evidence="10">
    <location>
        <begin position="380"/>
        <end position="391"/>
    </location>
</feature>
<dbReference type="EMBL" id="JANBVO010000004">
    <property type="protein sequence ID" value="KAJ9154936.1"/>
    <property type="molecule type" value="Genomic_DNA"/>
</dbReference>
<feature type="region of interest" description="Disordered" evidence="10">
    <location>
        <begin position="1"/>
        <end position="45"/>
    </location>
</feature>
<dbReference type="Proteomes" id="UP001174694">
    <property type="component" value="Unassembled WGS sequence"/>
</dbReference>
<keyword evidence="2" id="KW-0678">Repressor</keyword>
<evidence type="ECO:0000313" key="13">
    <source>
        <dbReference type="Proteomes" id="UP001174694"/>
    </source>
</evidence>
<evidence type="ECO:0000313" key="12">
    <source>
        <dbReference type="EMBL" id="KAJ9154936.1"/>
    </source>
</evidence>
<reference evidence="12" key="1">
    <citation type="submission" date="2022-07" db="EMBL/GenBank/DDBJ databases">
        <title>Fungi with potential for degradation of polypropylene.</title>
        <authorList>
            <person name="Gostincar C."/>
        </authorList>
    </citation>
    <scope>NUCLEOTIDE SEQUENCE</scope>
    <source>
        <strain evidence="12">EXF-13308</strain>
    </source>
</reference>
<dbReference type="PANTHER" id="PTHR47257">
    <property type="entry name" value="PH-RESPONSE TRANSCRIPTION FACTOR PACC/RIM101"/>
    <property type="match status" value="1"/>
</dbReference>
<organism evidence="12 13">
    <name type="scientific">Pleurostoma richardsiae</name>
    <dbReference type="NCBI Taxonomy" id="41990"/>
    <lineage>
        <taxon>Eukaryota</taxon>
        <taxon>Fungi</taxon>
        <taxon>Dikarya</taxon>
        <taxon>Ascomycota</taxon>
        <taxon>Pezizomycotina</taxon>
        <taxon>Sordariomycetes</taxon>
        <taxon>Sordariomycetidae</taxon>
        <taxon>Calosphaeriales</taxon>
        <taxon>Pleurostomataceae</taxon>
        <taxon>Pleurostoma</taxon>
    </lineage>
</organism>
<dbReference type="GO" id="GO:0008270">
    <property type="term" value="F:zinc ion binding"/>
    <property type="evidence" value="ECO:0007669"/>
    <property type="project" value="UniProtKB-KW"/>
</dbReference>